<reference evidence="4" key="2">
    <citation type="submission" date="2015-03" db="EMBL/GenBank/DDBJ databases">
        <title>Luteipulveratus halotolerans sp. nov., a novel actinobacterium (Dermacoccaceae) from Sarawak, Malaysia.</title>
        <authorList>
            <person name="Juboi H."/>
            <person name="Basik A."/>
            <person name="Shamsul S.S."/>
            <person name="Arnold P."/>
            <person name="Schmitt E.K."/>
            <person name="Sanglier J.-J."/>
            <person name="Yeo T."/>
        </authorList>
    </citation>
    <scope>NUCLEOTIDE SEQUENCE [LARGE SCALE GENOMIC DNA]</scope>
    <source>
        <strain evidence="4">C296001</strain>
    </source>
</reference>
<dbReference type="RefSeq" id="WP_050668107.1">
    <property type="nucleotide sequence ID" value="NZ_LAIR01000001.1"/>
</dbReference>
<feature type="transmembrane region" description="Helical" evidence="1">
    <location>
        <begin position="56"/>
        <end position="77"/>
    </location>
</feature>
<evidence type="ECO:0000256" key="1">
    <source>
        <dbReference type="SAM" id="Phobius"/>
    </source>
</evidence>
<name>A0A0L6CPI3_9MICO</name>
<comment type="caution">
    <text evidence="2">The sequence shown here is derived from an EMBL/GenBank/DDBJ whole genome shotgun (WGS) entry which is preliminary data.</text>
</comment>
<dbReference type="Proteomes" id="UP000037397">
    <property type="component" value="Unassembled WGS sequence"/>
</dbReference>
<gene>
    <name evidence="2" type="ORF">VV01_00065</name>
    <name evidence="3" type="ORF">VV01_00320</name>
</gene>
<sequence length="85" mass="9136">MNDANRTRNSVLAAADRADDDRLANKCMLMASVVFLATWLLMVVTDDAIPPGVVGVAVVVGWIAAGLMFSAGVYFYLRSRVRSGD</sequence>
<proteinExistence type="predicted"/>
<keyword evidence="4" id="KW-1185">Reference proteome</keyword>
<dbReference type="EMBL" id="LAIR01000001">
    <property type="protein sequence ID" value="KNX39669.1"/>
    <property type="molecule type" value="Genomic_DNA"/>
</dbReference>
<keyword evidence="1" id="KW-0812">Transmembrane</keyword>
<keyword evidence="1" id="KW-0472">Membrane</keyword>
<evidence type="ECO:0000313" key="3">
    <source>
        <dbReference type="EMBL" id="KNX39712.1"/>
    </source>
</evidence>
<reference evidence="2" key="1">
    <citation type="submission" date="2015-03" db="EMBL/GenBank/DDBJ databases">
        <title>Emergence of plasmid-mediated VIM-4 carbapenemase in Citrobacter freundii, co-harbouring armA, CTX-M-3, TEM-1 and QnrB at a cancer centre in Bulgaria.</title>
        <authorList>
            <person name="Sabtcheva S.D."/>
            <person name="Ivanov I.N."/>
        </authorList>
    </citation>
    <scope>NUCLEOTIDE SEQUENCE</scope>
    <source>
        <strain evidence="2">C296001</strain>
    </source>
</reference>
<accession>A0A0L6CPI3</accession>
<dbReference type="AlphaFoldDB" id="A0A0L6CPI3"/>
<organism evidence="2 4">
    <name type="scientific">Luteipulveratus halotolerans</name>
    <dbReference type="NCBI Taxonomy" id="1631356"/>
    <lineage>
        <taxon>Bacteria</taxon>
        <taxon>Bacillati</taxon>
        <taxon>Actinomycetota</taxon>
        <taxon>Actinomycetes</taxon>
        <taxon>Micrococcales</taxon>
        <taxon>Dermacoccaceae</taxon>
        <taxon>Luteipulveratus</taxon>
    </lineage>
</organism>
<dbReference type="STRING" id="1631356.VV01_00065"/>
<keyword evidence="1" id="KW-1133">Transmembrane helix</keyword>
<evidence type="ECO:0000313" key="4">
    <source>
        <dbReference type="Proteomes" id="UP000037397"/>
    </source>
</evidence>
<protein>
    <submittedName>
        <fullName evidence="2">Uncharacterized protein</fullName>
    </submittedName>
</protein>
<dbReference type="EMBL" id="LAIR01000001">
    <property type="protein sequence ID" value="KNX39712.1"/>
    <property type="molecule type" value="Genomic_DNA"/>
</dbReference>
<evidence type="ECO:0000313" key="2">
    <source>
        <dbReference type="EMBL" id="KNX39669.1"/>
    </source>
</evidence>
<feature type="transmembrane region" description="Helical" evidence="1">
    <location>
        <begin position="27"/>
        <end position="44"/>
    </location>
</feature>